<sequence>MERIGVGLLGMGTVGTGVFKALKSNQDVILKRTDTLFEVKKILVQDPDKKRQAEDAQSLLTTDFQQVLEAGIQVVVEAIGGLEPARSFIERAFEAGCHVVTANKELLAKHGSELERLARSRGVQLLYEASVGGGIPVLGTMRHLLKSNRIHRITGILNGTTNYILTEMASKGTPFDEVLAEAQKLGYAEADPTSDVDGFDAAYKLAILARLSFDAEVPVTEIPREGIREITPGELVLARRLGYAVKLLARGEQYGEKGPVSLAVGPALLPLTHSLSSVDGIYNAIHLEADVVQDITLVGQGAGEEPTASAVVEDLCNLYCLPPSKFIPSEETLLLPSQHSGGSRFIYLETAQHLDEGDAEGLKRRLQAIGLPVGETGISRVTDGSGVAFILRRWDPLYRGVLLAELGLEVSCLTDRPVHGSSTVEEAVRLEAGSAV</sequence>
<dbReference type="InterPro" id="IPR036291">
    <property type="entry name" value="NAD(P)-bd_dom_sf"/>
</dbReference>
<keyword evidence="9 10" id="KW-0486">Methionine biosynthesis</keyword>
<evidence type="ECO:0000313" key="14">
    <source>
        <dbReference type="EMBL" id="MFC4077100.1"/>
    </source>
</evidence>
<keyword evidence="7 10" id="KW-0791">Threonine biosynthesis</keyword>
<protein>
    <recommendedName>
        <fullName evidence="5 10">Homoserine dehydrogenase</fullName>
        <ecNumber evidence="4 10">1.1.1.3</ecNumber>
    </recommendedName>
</protein>
<evidence type="ECO:0000256" key="8">
    <source>
        <dbReference type="ARBA" id="ARBA00023002"/>
    </source>
</evidence>
<dbReference type="Gene3D" id="3.30.360.10">
    <property type="entry name" value="Dihydrodipicolinate Reductase, domain 2"/>
    <property type="match status" value="1"/>
</dbReference>
<dbReference type="Pfam" id="PF03447">
    <property type="entry name" value="NAD_binding_3"/>
    <property type="match status" value="1"/>
</dbReference>
<dbReference type="Proteomes" id="UP001595843">
    <property type="component" value="Unassembled WGS sequence"/>
</dbReference>
<dbReference type="Gene3D" id="3.40.50.720">
    <property type="entry name" value="NAD(P)-binding Rossmann-like Domain"/>
    <property type="match status" value="1"/>
</dbReference>
<dbReference type="EC" id="1.1.1.3" evidence="4 10"/>
<keyword evidence="6 10" id="KW-0028">Amino-acid biosynthesis</keyword>
<comment type="caution">
    <text evidence="14">The sequence shown here is derived from an EMBL/GenBank/DDBJ whole genome shotgun (WGS) entry which is preliminary data.</text>
</comment>
<evidence type="ECO:0000256" key="2">
    <source>
        <dbReference type="ARBA" id="ARBA00005062"/>
    </source>
</evidence>
<evidence type="ECO:0000256" key="1">
    <source>
        <dbReference type="ARBA" id="ARBA00005056"/>
    </source>
</evidence>
<name>A0ABV8JFH0_9BACL</name>
<dbReference type="SUPFAM" id="SSF55347">
    <property type="entry name" value="Glyceraldehyde-3-phosphate dehydrogenase-like, C-terminal domain"/>
    <property type="match status" value="1"/>
</dbReference>
<dbReference type="NCBIfam" id="NF004976">
    <property type="entry name" value="PRK06349.1"/>
    <property type="match status" value="1"/>
</dbReference>
<dbReference type="PANTHER" id="PTHR43331:SF1">
    <property type="entry name" value="HOMOSERINE DEHYDROGENASE"/>
    <property type="match status" value="1"/>
</dbReference>
<dbReference type="EMBL" id="JBHSAP010000009">
    <property type="protein sequence ID" value="MFC4077100.1"/>
    <property type="molecule type" value="Genomic_DNA"/>
</dbReference>
<dbReference type="InterPro" id="IPR001342">
    <property type="entry name" value="HDH_cat"/>
</dbReference>
<dbReference type="Pfam" id="PF00742">
    <property type="entry name" value="Homoserine_dh"/>
    <property type="match status" value="1"/>
</dbReference>
<dbReference type="InterPro" id="IPR005106">
    <property type="entry name" value="Asp/hSer_DH_NAD-bd"/>
</dbReference>
<dbReference type="RefSeq" id="WP_380704624.1">
    <property type="nucleotide sequence ID" value="NZ_JBHSAP010000009.1"/>
</dbReference>
<dbReference type="InterPro" id="IPR019811">
    <property type="entry name" value="HDH_CS"/>
</dbReference>
<keyword evidence="15" id="KW-1185">Reference proteome</keyword>
<accession>A0ABV8JFH0</accession>
<organism evidence="14 15">
    <name type="scientific">Salinithrix halophila</name>
    <dbReference type="NCBI Taxonomy" id="1485204"/>
    <lineage>
        <taxon>Bacteria</taxon>
        <taxon>Bacillati</taxon>
        <taxon>Bacillota</taxon>
        <taxon>Bacilli</taxon>
        <taxon>Bacillales</taxon>
        <taxon>Thermoactinomycetaceae</taxon>
        <taxon>Salinithrix</taxon>
    </lineage>
</organism>
<proteinExistence type="inferred from homology"/>
<evidence type="ECO:0000256" key="10">
    <source>
        <dbReference type="RuleBase" id="RU000579"/>
    </source>
</evidence>
<evidence type="ECO:0000256" key="6">
    <source>
        <dbReference type="ARBA" id="ARBA00022605"/>
    </source>
</evidence>
<dbReference type="SUPFAM" id="SSF51735">
    <property type="entry name" value="NAD(P)-binding Rossmann-fold domains"/>
    <property type="match status" value="1"/>
</dbReference>
<evidence type="ECO:0000256" key="4">
    <source>
        <dbReference type="ARBA" id="ARBA00013213"/>
    </source>
</evidence>
<dbReference type="PROSITE" id="PS01042">
    <property type="entry name" value="HOMOSER_DHGENASE"/>
    <property type="match status" value="1"/>
</dbReference>
<feature type="domain" description="Aspartate/homoserine dehydrogenase NAD-binding" evidence="13">
    <location>
        <begin position="10"/>
        <end position="128"/>
    </location>
</feature>
<keyword evidence="8 10" id="KW-0560">Oxidoreductase</keyword>
<evidence type="ECO:0000256" key="5">
    <source>
        <dbReference type="ARBA" id="ARBA00013376"/>
    </source>
</evidence>
<evidence type="ECO:0000256" key="9">
    <source>
        <dbReference type="ARBA" id="ARBA00023167"/>
    </source>
</evidence>
<evidence type="ECO:0000313" key="15">
    <source>
        <dbReference type="Proteomes" id="UP001595843"/>
    </source>
</evidence>
<comment type="pathway">
    <text evidence="2 10">Amino-acid biosynthesis; L-methionine biosynthesis via de novo pathway; L-homoserine from L-aspartate: step 3/3.</text>
</comment>
<feature type="domain" description="Homoserine dehydrogenase catalytic" evidence="12">
    <location>
        <begin position="136"/>
        <end position="315"/>
    </location>
</feature>
<evidence type="ECO:0000259" key="13">
    <source>
        <dbReference type="Pfam" id="PF03447"/>
    </source>
</evidence>
<comment type="pathway">
    <text evidence="1 10">Amino-acid biosynthesis; L-threonine biosynthesis; L-threonine from L-aspartate: step 3/5.</text>
</comment>
<dbReference type="PANTHER" id="PTHR43331">
    <property type="entry name" value="HOMOSERINE DEHYDROGENASE"/>
    <property type="match status" value="1"/>
</dbReference>
<comment type="catalytic activity">
    <reaction evidence="10">
        <text>L-homoserine + NADP(+) = L-aspartate 4-semialdehyde + NADPH + H(+)</text>
        <dbReference type="Rhea" id="RHEA:15761"/>
        <dbReference type="ChEBI" id="CHEBI:15378"/>
        <dbReference type="ChEBI" id="CHEBI:57476"/>
        <dbReference type="ChEBI" id="CHEBI:57783"/>
        <dbReference type="ChEBI" id="CHEBI:58349"/>
        <dbReference type="ChEBI" id="CHEBI:537519"/>
        <dbReference type="EC" id="1.1.1.3"/>
    </reaction>
</comment>
<keyword evidence="10" id="KW-0521">NADP</keyword>
<dbReference type="GO" id="GO:0004412">
    <property type="term" value="F:homoserine dehydrogenase activity"/>
    <property type="evidence" value="ECO:0007669"/>
    <property type="project" value="UniProtKB-EC"/>
</dbReference>
<reference evidence="15" key="1">
    <citation type="journal article" date="2019" name="Int. J. Syst. Evol. Microbiol.">
        <title>The Global Catalogue of Microorganisms (GCM) 10K type strain sequencing project: providing services to taxonomists for standard genome sequencing and annotation.</title>
        <authorList>
            <consortium name="The Broad Institute Genomics Platform"/>
            <consortium name="The Broad Institute Genome Sequencing Center for Infectious Disease"/>
            <person name="Wu L."/>
            <person name="Ma J."/>
        </authorList>
    </citation>
    <scope>NUCLEOTIDE SEQUENCE [LARGE SCALE GENOMIC DNA]</scope>
    <source>
        <strain evidence="15">IBRC-M 10813</strain>
    </source>
</reference>
<evidence type="ECO:0000256" key="3">
    <source>
        <dbReference type="ARBA" id="ARBA00006753"/>
    </source>
</evidence>
<comment type="similarity">
    <text evidence="3 11">Belongs to the homoserine dehydrogenase family.</text>
</comment>
<evidence type="ECO:0000259" key="12">
    <source>
        <dbReference type="Pfam" id="PF00742"/>
    </source>
</evidence>
<gene>
    <name evidence="14" type="ORF">ACFOUO_09760</name>
</gene>
<evidence type="ECO:0000256" key="7">
    <source>
        <dbReference type="ARBA" id="ARBA00022697"/>
    </source>
</evidence>
<evidence type="ECO:0000256" key="11">
    <source>
        <dbReference type="RuleBase" id="RU004171"/>
    </source>
</evidence>